<keyword evidence="4" id="KW-0274">FAD</keyword>
<protein>
    <recommendedName>
        <fullName evidence="6">FAD-binding FR-type domain-containing protein</fullName>
    </recommendedName>
</protein>
<evidence type="ECO:0000256" key="3">
    <source>
        <dbReference type="ARBA" id="ARBA00022630"/>
    </source>
</evidence>
<keyword evidence="8" id="KW-1185">Reference proteome</keyword>
<feature type="domain" description="FAD-binding FR-type" evidence="6">
    <location>
        <begin position="40"/>
        <end position="195"/>
    </location>
</feature>
<dbReference type="Proteomes" id="UP000069940">
    <property type="component" value="Unassembled WGS sequence"/>
</dbReference>
<dbReference type="InterPro" id="IPR017938">
    <property type="entry name" value="Riboflavin_synthase-like_b-brl"/>
</dbReference>
<reference evidence="8" key="1">
    <citation type="journal article" date="2015" name="Proc. Natl. Acad. Sci. U.S.A.">
        <title>Genome sequence of the Asian Tiger mosquito, Aedes albopictus, reveals insights into its biology, genetics, and evolution.</title>
        <authorList>
            <person name="Chen X.G."/>
            <person name="Jiang X."/>
            <person name="Gu J."/>
            <person name="Xu M."/>
            <person name="Wu Y."/>
            <person name="Deng Y."/>
            <person name="Zhang C."/>
            <person name="Bonizzoni M."/>
            <person name="Dermauw W."/>
            <person name="Vontas J."/>
            <person name="Armbruster P."/>
            <person name="Huang X."/>
            <person name="Yang Y."/>
            <person name="Zhang H."/>
            <person name="He W."/>
            <person name="Peng H."/>
            <person name="Liu Y."/>
            <person name="Wu K."/>
            <person name="Chen J."/>
            <person name="Lirakis M."/>
            <person name="Topalis P."/>
            <person name="Van Leeuwen T."/>
            <person name="Hall A.B."/>
            <person name="Jiang X."/>
            <person name="Thorpe C."/>
            <person name="Mueller R.L."/>
            <person name="Sun C."/>
            <person name="Waterhouse R.M."/>
            <person name="Yan G."/>
            <person name="Tu Z.J."/>
            <person name="Fang X."/>
            <person name="James A.A."/>
        </authorList>
    </citation>
    <scope>NUCLEOTIDE SEQUENCE [LARGE SCALE GENOMIC DNA]</scope>
    <source>
        <strain evidence="8">Foshan</strain>
    </source>
</reference>
<dbReference type="InterPro" id="IPR001433">
    <property type="entry name" value="OxRdtase_FAD/NAD-bd"/>
</dbReference>
<evidence type="ECO:0000313" key="7">
    <source>
        <dbReference type="EnsemblMetazoa" id="AALFPA23_008284.P11166"/>
    </source>
</evidence>
<accession>A0ABM1YDZ3</accession>
<dbReference type="Pfam" id="PF00970">
    <property type="entry name" value="FAD_binding_6"/>
    <property type="match status" value="1"/>
</dbReference>
<organism evidence="7 8">
    <name type="scientific">Aedes albopictus</name>
    <name type="common">Asian tiger mosquito</name>
    <name type="synonym">Stegomyia albopicta</name>
    <dbReference type="NCBI Taxonomy" id="7160"/>
    <lineage>
        <taxon>Eukaryota</taxon>
        <taxon>Metazoa</taxon>
        <taxon>Ecdysozoa</taxon>
        <taxon>Arthropoda</taxon>
        <taxon>Hexapoda</taxon>
        <taxon>Insecta</taxon>
        <taxon>Pterygota</taxon>
        <taxon>Neoptera</taxon>
        <taxon>Endopterygota</taxon>
        <taxon>Diptera</taxon>
        <taxon>Nematocera</taxon>
        <taxon>Culicoidea</taxon>
        <taxon>Culicidae</taxon>
        <taxon>Culicinae</taxon>
        <taxon>Aedini</taxon>
        <taxon>Aedes</taxon>
        <taxon>Stegomyia</taxon>
    </lineage>
</organism>
<keyword evidence="3" id="KW-0285">Flavoprotein</keyword>
<dbReference type="Pfam" id="PF00175">
    <property type="entry name" value="NAD_binding_1"/>
    <property type="match status" value="1"/>
</dbReference>
<dbReference type="SUPFAM" id="SSF63380">
    <property type="entry name" value="Riboflavin synthase domain-like"/>
    <property type="match status" value="1"/>
</dbReference>
<dbReference type="Gene3D" id="2.40.30.10">
    <property type="entry name" value="Translation factors"/>
    <property type="match status" value="1"/>
</dbReference>
<proteinExistence type="inferred from homology"/>
<dbReference type="GeneID" id="134292030"/>
<dbReference type="SUPFAM" id="SSF52343">
    <property type="entry name" value="Ferredoxin reductase-like, C-terminal NADP-linked domain"/>
    <property type="match status" value="1"/>
</dbReference>
<sequence length="344" mass="39432">MTSEDDLPECCGSGCTNCVLDRKTKFRKLPSSRTSILDGGAYKPFLCTNISQCSFNTFRFRFQHQPSLVESTDAAGNELHISPGSHLMLRAPRDWRQTNRPTNELFMPWRAQSMEKARVQNGGIGAKKSAEKYDQSERDLYFSRPYTPIRVDSNACEFEVLIRLEVCGEMSEYLQTLHAGDVMEWKGTYTGFLWERNARKSLLCFAQGVGLAPIYSILAAILDDEEDETRLKLVYCCRDIEGILMRDELLKMGAFWNFEAAVYLSRKVCSCDGKTTRRCSCLSSKIKYSERIFNHRLEKIDIENLLHRSGQQDSVQVLICGTECFTKLVENCLTRLNVRNVYKF</sequence>
<dbReference type="InterPro" id="IPR017927">
    <property type="entry name" value="FAD-bd_FR_type"/>
</dbReference>
<comment type="similarity">
    <text evidence="2">Belongs to the flavoprotein pyridine nucleotide cytochrome reductase family.</text>
</comment>
<dbReference type="InterPro" id="IPR008333">
    <property type="entry name" value="Cbr1-like_FAD-bd_dom"/>
</dbReference>
<dbReference type="PRINTS" id="PR00406">
    <property type="entry name" value="CYTB5RDTASE"/>
</dbReference>
<evidence type="ECO:0000256" key="5">
    <source>
        <dbReference type="ARBA" id="ARBA00023002"/>
    </source>
</evidence>
<dbReference type="Gene3D" id="3.40.50.80">
    <property type="entry name" value="Nucleotide-binding domain of ferredoxin-NADP reductase (FNR) module"/>
    <property type="match status" value="1"/>
</dbReference>
<evidence type="ECO:0000256" key="2">
    <source>
        <dbReference type="ARBA" id="ARBA00006105"/>
    </source>
</evidence>
<dbReference type="PANTHER" id="PTHR19370">
    <property type="entry name" value="NADH-CYTOCHROME B5 REDUCTASE"/>
    <property type="match status" value="1"/>
</dbReference>
<name>A0ABM1YDZ3_AEDAL</name>
<comment type="cofactor">
    <cofactor evidence="1">
        <name>FAD</name>
        <dbReference type="ChEBI" id="CHEBI:57692"/>
    </cofactor>
</comment>
<evidence type="ECO:0000256" key="1">
    <source>
        <dbReference type="ARBA" id="ARBA00001974"/>
    </source>
</evidence>
<dbReference type="CDD" id="cd06183">
    <property type="entry name" value="cyt_b5_reduct_like"/>
    <property type="match status" value="1"/>
</dbReference>
<dbReference type="PANTHER" id="PTHR19370:SF184">
    <property type="entry name" value="NADH-CYTOCHROME B5 REDUCTASE-LIKE"/>
    <property type="match status" value="1"/>
</dbReference>
<dbReference type="EnsemblMetazoa" id="AALFPA23_008284.R11166">
    <property type="protein sequence ID" value="AALFPA23_008284.P11166"/>
    <property type="gene ID" value="AALFPA23_008284"/>
</dbReference>
<dbReference type="PROSITE" id="PS51384">
    <property type="entry name" value="FAD_FR"/>
    <property type="match status" value="1"/>
</dbReference>
<evidence type="ECO:0000313" key="8">
    <source>
        <dbReference type="Proteomes" id="UP000069940"/>
    </source>
</evidence>
<evidence type="ECO:0000256" key="4">
    <source>
        <dbReference type="ARBA" id="ARBA00022827"/>
    </source>
</evidence>
<dbReference type="InterPro" id="IPR039261">
    <property type="entry name" value="FNR_nucleotide-bd"/>
</dbReference>
<reference evidence="7" key="2">
    <citation type="submission" date="2025-05" db="UniProtKB">
        <authorList>
            <consortium name="EnsemblMetazoa"/>
        </authorList>
    </citation>
    <scope>IDENTIFICATION</scope>
    <source>
        <strain evidence="7">Foshan</strain>
    </source>
</reference>
<dbReference type="InterPro" id="IPR001834">
    <property type="entry name" value="CBR-like"/>
</dbReference>
<keyword evidence="5" id="KW-0560">Oxidoreductase</keyword>
<evidence type="ECO:0000259" key="6">
    <source>
        <dbReference type="PROSITE" id="PS51384"/>
    </source>
</evidence>
<dbReference type="RefSeq" id="XP_062716673.1">
    <property type="nucleotide sequence ID" value="XM_062860689.1"/>
</dbReference>